<organism evidence="1 2">
    <name type="scientific">Gemmata massiliana</name>
    <dbReference type="NCBI Taxonomy" id="1210884"/>
    <lineage>
        <taxon>Bacteria</taxon>
        <taxon>Pseudomonadati</taxon>
        <taxon>Planctomycetota</taxon>
        <taxon>Planctomycetia</taxon>
        <taxon>Gemmatales</taxon>
        <taxon>Gemmataceae</taxon>
        <taxon>Gemmata</taxon>
    </lineage>
</organism>
<dbReference type="EMBL" id="LR593886">
    <property type="protein sequence ID" value="VTR94173.1"/>
    <property type="molecule type" value="Genomic_DNA"/>
</dbReference>
<accession>A0A6P2CZ90</accession>
<gene>
    <name evidence="1" type="ORF">SOIL9_35410</name>
</gene>
<protein>
    <submittedName>
        <fullName evidence="1">Uncharacterized protein</fullName>
    </submittedName>
</protein>
<proteinExistence type="predicted"/>
<keyword evidence="2" id="KW-1185">Reference proteome</keyword>
<dbReference type="Proteomes" id="UP000464178">
    <property type="component" value="Chromosome"/>
</dbReference>
<evidence type="ECO:0000313" key="1">
    <source>
        <dbReference type="EMBL" id="VTR94173.1"/>
    </source>
</evidence>
<dbReference type="RefSeq" id="WP_162668768.1">
    <property type="nucleotide sequence ID" value="NZ_LR593886.1"/>
</dbReference>
<name>A0A6P2CZ90_9BACT</name>
<evidence type="ECO:0000313" key="2">
    <source>
        <dbReference type="Proteomes" id="UP000464178"/>
    </source>
</evidence>
<dbReference type="AlphaFoldDB" id="A0A6P2CZ90"/>
<reference evidence="1 2" key="1">
    <citation type="submission" date="2019-05" db="EMBL/GenBank/DDBJ databases">
        <authorList>
            <consortium name="Science for Life Laboratories"/>
        </authorList>
    </citation>
    <scope>NUCLEOTIDE SEQUENCE [LARGE SCALE GENOMIC DNA]</scope>
    <source>
        <strain evidence="1">Soil9</strain>
    </source>
</reference>
<dbReference type="KEGG" id="gms:SOIL9_35410"/>
<sequence length="64" mass="6958">MTPITNTTEVSPVAAAMEVAAAEKMLRDMAYVLKLARRVKAEMSAEQAPEKAIVARAWERALVA</sequence>